<reference evidence="3" key="1">
    <citation type="submission" date="2022-07" db="EMBL/GenBank/DDBJ databases">
        <title>Genome analysis of Parmales, a sister group of diatoms, reveals the evolutionary specialization of diatoms from phago-mixotrophs to photoautotrophs.</title>
        <authorList>
            <person name="Ban H."/>
            <person name="Sato S."/>
            <person name="Yoshikawa S."/>
            <person name="Kazumasa Y."/>
            <person name="Nakamura Y."/>
            <person name="Ichinomiya M."/>
            <person name="Saitoh K."/>
            <person name="Sato N."/>
            <person name="Blanc-Mathieu R."/>
            <person name="Endo H."/>
            <person name="Kuwata A."/>
            <person name="Ogata H."/>
        </authorList>
    </citation>
    <scope>NUCLEOTIDE SEQUENCE</scope>
</reference>
<feature type="transmembrane region" description="Helical" evidence="2">
    <location>
        <begin position="572"/>
        <end position="592"/>
    </location>
</feature>
<dbReference type="AlphaFoldDB" id="A0A9W7DWZ9"/>
<protein>
    <recommendedName>
        <fullName evidence="5">Transmembrane protein</fullName>
    </recommendedName>
</protein>
<feature type="transmembrane region" description="Helical" evidence="2">
    <location>
        <begin position="352"/>
        <end position="371"/>
    </location>
</feature>
<keyword evidence="4" id="KW-1185">Reference proteome</keyword>
<feature type="compositionally biased region" description="Polar residues" evidence="1">
    <location>
        <begin position="167"/>
        <end position="204"/>
    </location>
</feature>
<sequence length="808" mass="89471">MTTTATNNQTTTETATETTMVTYELEVQIPITLPGSVIKYNFKTTDADIAFGVVTNPTSKEANGGKHNPNPNPYANGGSGDGGGGERELIPIDRVDSHLSPISGVVRCPPPPCTVTLCFDNHYSWFSSKTLSYTAVLQSMADMSSMGEIVFPGKATRSSKIAPLDETNFNASKSSGPPSESRPSCSVSPPLTPTESSENFSQVTPDLDDETFARLRDMLTGKSTLGANLQSKIFEAFWSVGCEPDFTIARELHSLSSARSKISLFRKVLEGDCVTEDVLTRKVLYFRKMKRLPERPEGPEEPFKLQTARGWFFRRLAGACIPFGPYFMGTDRLFPQYTEREKAVLRVSRSSLALVLGVSESLWLVNFVLVATGSIDSITVTDNVISVLLLVLLITSQVYRESRCWSVEGLRSEAAYQFERFLLHYIDDFTSERGEKCSGLKVVAQMMDDCRFTESQVSILMTPSSHVYALKQLNLKLKGEKRRRSSMDIEVSSLLEACQKTSEMDKGQAKENELYDRRFALNQLSLNKILPLVIAVFAGLVPPAMRYVMANERSLFDASGNGLETFAQVMEILFYSSLIYAYTVVVLSDSINDTEIISRMARWAQAFLKDASESESLTIRLFNGRNVLAFRTMHRFMFSTYACYAQYHLAAFEVASLVAIFSSALVFAMSILDVKLNVGMATLLGMGTVITAVMTYIFYKTSKAHSILVKNVVRGLTAQRRRNNIEVDYIETMAKSKGSAISAGDAETINELNKATKMIHDLCEEIVDEHAPVKLWNILPLTKDNILKLAGALAASLFTTGLRLALKS</sequence>
<dbReference type="Proteomes" id="UP001165082">
    <property type="component" value="Unassembled WGS sequence"/>
</dbReference>
<dbReference type="EMBL" id="BRXZ01002254">
    <property type="protein sequence ID" value="GMH58157.1"/>
    <property type="molecule type" value="Genomic_DNA"/>
</dbReference>
<dbReference type="PANTHER" id="PTHR23324">
    <property type="entry name" value="SEC14 RELATED PROTEIN"/>
    <property type="match status" value="1"/>
</dbReference>
<keyword evidence="2" id="KW-1133">Transmembrane helix</keyword>
<evidence type="ECO:0000256" key="1">
    <source>
        <dbReference type="SAM" id="MobiDB-lite"/>
    </source>
</evidence>
<name>A0A9W7DWZ9_9STRA</name>
<comment type="caution">
    <text evidence="3">The sequence shown here is derived from an EMBL/GenBank/DDBJ whole genome shotgun (WGS) entry which is preliminary data.</text>
</comment>
<dbReference type="InterPro" id="IPR036598">
    <property type="entry name" value="GOLD_dom_sf"/>
</dbReference>
<feature type="region of interest" description="Disordered" evidence="1">
    <location>
        <begin position="161"/>
        <end position="205"/>
    </location>
</feature>
<dbReference type="GO" id="GO:0005737">
    <property type="term" value="C:cytoplasm"/>
    <property type="evidence" value="ECO:0007669"/>
    <property type="project" value="TreeGrafter"/>
</dbReference>
<evidence type="ECO:0000313" key="3">
    <source>
        <dbReference type="EMBL" id="GMH58157.1"/>
    </source>
</evidence>
<keyword evidence="2" id="KW-0472">Membrane</keyword>
<evidence type="ECO:0000256" key="2">
    <source>
        <dbReference type="SAM" id="Phobius"/>
    </source>
</evidence>
<evidence type="ECO:0008006" key="5">
    <source>
        <dbReference type="Google" id="ProtNLM"/>
    </source>
</evidence>
<dbReference type="PANTHER" id="PTHR23324:SF83">
    <property type="entry name" value="SEC14-LIKE PROTEIN 2"/>
    <property type="match status" value="1"/>
</dbReference>
<accession>A0A9W7DWZ9</accession>
<feature type="transmembrane region" description="Helical" evidence="2">
    <location>
        <begin position="678"/>
        <end position="699"/>
    </location>
</feature>
<dbReference type="InterPro" id="IPR051064">
    <property type="entry name" value="SEC14/CRAL-TRIO_domain"/>
</dbReference>
<proteinExistence type="predicted"/>
<organism evidence="3 4">
    <name type="scientific">Triparma retinervis</name>
    <dbReference type="NCBI Taxonomy" id="2557542"/>
    <lineage>
        <taxon>Eukaryota</taxon>
        <taxon>Sar</taxon>
        <taxon>Stramenopiles</taxon>
        <taxon>Ochrophyta</taxon>
        <taxon>Bolidophyceae</taxon>
        <taxon>Parmales</taxon>
        <taxon>Triparmaceae</taxon>
        <taxon>Triparma</taxon>
    </lineage>
</organism>
<keyword evidence="2" id="KW-0812">Transmembrane</keyword>
<dbReference type="Gene3D" id="2.60.120.680">
    <property type="entry name" value="GOLD domain"/>
    <property type="match status" value="1"/>
</dbReference>
<gene>
    <name evidence="3" type="ORF">TrRE_jg3219</name>
</gene>
<evidence type="ECO:0000313" key="4">
    <source>
        <dbReference type="Proteomes" id="UP001165082"/>
    </source>
</evidence>
<feature type="transmembrane region" description="Helical" evidence="2">
    <location>
        <begin position="529"/>
        <end position="549"/>
    </location>
</feature>
<dbReference type="SUPFAM" id="SSF101576">
    <property type="entry name" value="Supernatant protein factor (SPF), C-terminal domain"/>
    <property type="match status" value="1"/>
</dbReference>
<dbReference type="OrthoDB" id="1434354at2759"/>
<feature type="region of interest" description="Disordered" evidence="1">
    <location>
        <begin position="60"/>
        <end position="89"/>
    </location>
</feature>
<feature type="transmembrane region" description="Helical" evidence="2">
    <location>
        <begin position="647"/>
        <end position="672"/>
    </location>
</feature>
<feature type="transmembrane region" description="Helical" evidence="2">
    <location>
        <begin position="377"/>
        <end position="395"/>
    </location>
</feature>